<reference evidence="1 2" key="1">
    <citation type="journal article" date="2016" name="Mol. Biol. Evol.">
        <title>Genome-Wide Survey of Gut Fungi (Harpellales) Reveals the First Horizontally Transferred Ubiquitin Gene from a Mosquito Host.</title>
        <authorList>
            <person name="Wang Y."/>
            <person name="White M.M."/>
            <person name="Kvist S."/>
            <person name="Moncalvo J.M."/>
        </authorList>
    </citation>
    <scope>NUCLEOTIDE SEQUENCE [LARGE SCALE GENOMIC DNA]</scope>
    <source>
        <strain evidence="1 2">ALG-7-W6</strain>
    </source>
</reference>
<evidence type="ECO:0000313" key="2">
    <source>
        <dbReference type="Proteomes" id="UP000187455"/>
    </source>
</evidence>
<keyword evidence="2" id="KW-1185">Reference proteome</keyword>
<dbReference type="EMBL" id="LSSL01002615">
    <property type="protein sequence ID" value="OLY81280.1"/>
    <property type="molecule type" value="Genomic_DNA"/>
</dbReference>
<organism evidence="1 2">
    <name type="scientific">Smittium mucronatum</name>
    <dbReference type="NCBI Taxonomy" id="133383"/>
    <lineage>
        <taxon>Eukaryota</taxon>
        <taxon>Fungi</taxon>
        <taxon>Fungi incertae sedis</taxon>
        <taxon>Zoopagomycota</taxon>
        <taxon>Kickxellomycotina</taxon>
        <taxon>Harpellomycetes</taxon>
        <taxon>Harpellales</taxon>
        <taxon>Legeriomycetaceae</taxon>
        <taxon>Smittium</taxon>
    </lineage>
</organism>
<dbReference type="AlphaFoldDB" id="A0A1R0GWK4"/>
<accession>A0A1R0GWK4</accession>
<name>A0A1R0GWK4_9FUNG</name>
<protein>
    <submittedName>
        <fullName evidence="1">Uncharacterized protein</fullName>
    </submittedName>
</protein>
<sequence>MLKKLVLLFKRETVRICIRPRNSKESRKIINENKSGLWNQYDTDQEINSHFPLRTVQYNSSSSQVDMTLFGNKGKDIYCIQDPYTGLKFANES</sequence>
<comment type="caution">
    <text evidence="1">The sequence shown here is derived from an EMBL/GenBank/DDBJ whole genome shotgun (WGS) entry which is preliminary data.</text>
</comment>
<dbReference type="Proteomes" id="UP000187455">
    <property type="component" value="Unassembled WGS sequence"/>
</dbReference>
<evidence type="ECO:0000313" key="1">
    <source>
        <dbReference type="EMBL" id="OLY81280.1"/>
    </source>
</evidence>
<proteinExistence type="predicted"/>
<gene>
    <name evidence="1" type="ORF">AYI68_g4620</name>
</gene>